<accession>A0A914HKN0</accession>
<dbReference type="WBParaSite" id="Gr19_v10_g17505.t1">
    <property type="protein sequence ID" value="Gr19_v10_g17505.t1"/>
    <property type="gene ID" value="Gr19_v10_g17505"/>
</dbReference>
<dbReference type="Gene3D" id="3.90.1720.30">
    <property type="entry name" value="PPPDE domains"/>
    <property type="match status" value="1"/>
</dbReference>
<proteinExistence type="inferred from homology"/>
<evidence type="ECO:0000256" key="3">
    <source>
        <dbReference type="ARBA" id="ARBA00022801"/>
    </source>
</evidence>
<evidence type="ECO:0000313" key="7">
    <source>
        <dbReference type="WBParaSite" id="Gr19_v10_g17505.t1"/>
    </source>
</evidence>
<organism evidence="6 7">
    <name type="scientific">Globodera rostochiensis</name>
    <name type="common">Golden nematode worm</name>
    <name type="synonym">Heterodera rostochiensis</name>
    <dbReference type="NCBI Taxonomy" id="31243"/>
    <lineage>
        <taxon>Eukaryota</taxon>
        <taxon>Metazoa</taxon>
        <taxon>Ecdysozoa</taxon>
        <taxon>Nematoda</taxon>
        <taxon>Chromadorea</taxon>
        <taxon>Rhabditida</taxon>
        <taxon>Tylenchina</taxon>
        <taxon>Tylenchomorpha</taxon>
        <taxon>Tylenchoidea</taxon>
        <taxon>Heteroderidae</taxon>
        <taxon>Heteroderinae</taxon>
        <taxon>Globodera</taxon>
    </lineage>
</organism>
<dbReference type="AlphaFoldDB" id="A0A914HKN0"/>
<dbReference type="GO" id="GO:0016579">
    <property type="term" value="P:protein deubiquitination"/>
    <property type="evidence" value="ECO:0007669"/>
    <property type="project" value="TreeGrafter"/>
</dbReference>
<evidence type="ECO:0000256" key="1">
    <source>
        <dbReference type="ARBA" id="ARBA00008140"/>
    </source>
</evidence>
<dbReference type="InterPro" id="IPR042266">
    <property type="entry name" value="PPPDE_sf"/>
</dbReference>
<dbReference type="Pfam" id="PF05903">
    <property type="entry name" value="Peptidase_C97"/>
    <property type="match status" value="1"/>
</dbReference>
<feature type="compositionally biased region" description="Polar residues" evidence="4">
    <location>
        <begin position="260"/>
        <end position="275"/>
    </location>
</feature>
<name>A0A914HKN0_GLORO</name>
<dbReference type="GO" id="GO:0101005">
    <property type="term" value="F:deubiquitinase activity"/>
    <property type="evidence" value="ECO:0007669"/>
    <property type="project" value="TreeGrafter"/>
</dbReference>
<evidence type="ECO:0000256" key="4">
    <source>
        <dbReference type="SAM" id="MobiDB-lite"/>
    </source>
</evidence>
<evidence type="ECO:0000313" key="6">
    <source>
        <dbReference type="Proteomes" id="UP000887572"/>
    </source>
</evidence>
<keyword evidence="2" id="KW-0645">Protease</keyword>
<dbReference type="PANTHER" id="PTHR12378:SF80">
    <property type="entry name" value="IP06716P-RELATED"/>
    <property type="match status" value="1"/>
</dbReference>
<dbReference type="PANTHER" id="PTHR12378">
    <property type="entry name" value="DESUMOYLATING ISOPEPTIDASE"/>
    <property type="match status" value="1"/>
</dbReference>
<dbReference type="InterPro" id="IPR008580">
    <property type="entry name" value="PPPDE_dom"/>
</dbReference>
<protein>
    <submittedName>
        <fullName evidence="7">PPPDE domain-containing protein</fullName>
    </submittedName>
</protein>
<sequence length="322" mass="35670">MVLYVFDSGWFRHSKHLFGIHCRNHSLSKPTTVENTGHERNKEISSLGGMARAPVFLNVYDMYKLNDIVFSSLGVGVFHSGIEVYDTEYAYGGHPFPFSGIFENAPRDAEELGENFKFRESIPLGETDFTAEDVSKMIQSLGQDYRGDSYHLITKNCNHFSALLSKTLTGQELPPWINRLANISGSLPFVERWIPQEWLTPIALQQSLDSRSRSIPIQNGISTAALSVSEETKANATTSDSARSSSYATGWRIFQRRNPSEQSSLDNASSSAPATSRQSNAASSSLSPNLSRLWQFGKSTFFTSPSPLRGEGNPPADRKDGQ</sequence>
<dbReference type="PROSITE" id="PS51858">
    <property type="entry name" value="PPPDE"/>
    <property type="match status" value="1"/>
</dbReference>
<dbReference type="SMART" id="SM01179">
    <property type="entry name" value="DUF862"/>
    <property type="match status" value="1"/>
</dbReference>
<keyword evidence="6" id="KW-1185">Reference proteome</keyword>
<feature type="domain" description="PPPDE" evidence="5">
    <location>
        <begin position="53"/>
        <end position="198"/>
    </location>
</feature>
<feature type="region of interest" description="Disordered" evidence="4">
    <location>
        <begin position="258"/>
        <end position="287"/>
    </location>
</feature>
<dbReference type="GO" id="GO:0006508">
    <property type="term" value="P:proteolysis"/>
    <property type="evidence" value="ECO:0007669"/>
    <property type="project" value="UniProtKB-KW"/>
</dbReference>
<dbReference type="Proteomes" id="UP000887572">
    <property type="component" value="Unplaced"/>
</dbReference>
<evidence type="ECO:0000259" key="5">
    <source>
        <dbReference type="PROSITE" id="PS51858"/>
    </source>
</evidence>
<evidence type="ECO:0000256" key="2">
    <source>
        <dbReference type="ARBA" id="ARBA00022670"/>
    </source>
</evidence>
<feature type="compositionally biased region" description="Low complexity" evidence="4">
    <location>
        <begin position="276"/>
        <end position="287"/>
    </location>
</feature>
<feature type="region of interest" description="Disordered" evidence="4">
    <location>
        <begin position="301"/>
        <end position="322"/>
    </location>
</feature>
<comment type="similarity">
    <text evidence="1">Belongs to the DeSI family.</text>
</comment>
<reference evidence="7" key="1">
    <citation type="submission" date="2022-11" db="UniProtKB">
        <authorList>
            <consortium name="WormBaseParasite"/>
        </authorList>
    </citation>
    <scope>IDENTIFICATION</scope>
</reference>
<keyword evidence="3" id="KW-0378">Hydrolase</keyword>